<dbReference type="InterPro" id="IPR032823">
    <property type="entry name" value="BCA_ABC_TP_C"/>
</dbReference>
<dbReference type="AlphaFoldDB" id="A0A4Y3KTR4"/>
<keyword evidence="2" id="KW-0547">Nucleotide-binding</keyword>
<feature type="region of interest" description="Disordered" evidence="4">
    <location>
        <begin position="117"/>
        <end position="163"/>
    </location>
</feature>
<evidence type="ECO:0000256" key="4">
    <source>
        <dbReference type="SAM" id="MobiDB-lite"/>
    </source>
</evidence>
<feature type="compositionally biased region" description="Low complexity" evidence="4">
    <location>
        <begin position="125"/>
        <end position="140"/>
    </location>
</feature>
<dbReference type="GO" id="GO:0005524">
    <property type="term" value="F:ATP binding"/>
    <property type="evidence" value="ECO:0007669"/>
    <property type="project" value="UniProtKB-KW"/>
</dbReference>
<keyword evidence="7" id="KW-1185">Reference proteome</keyword>
<dbReference type="InterPro" id="IPR027417">
    <property type="entry name" value="P-loop_NTPase"/>
</dbReference>
<comment type="caution">
    <text evidence="6">The sequence shown here is derived from an EMBL/GenBank/DDBJ whole genome shotgun (WGS) entry which is preliminary data.</text>
</comment>
<accession>A0A4Y3KTR4</accession>
<dbReference type="InterPro" id="IPR003593">
    <property type="entry name" value="AAA+_ATPase"/>
</dbReference>
<dbReference type="InterPro" id="IPR003439">
    <property type="entry name" value="ABC_transporter-like_ATP-bd"/>
</dbReference>
<dbReference type="GO" id="GO:0005886">
    <property type="term" value="C:plasma membrane"/>
    <property type="evidence" value="ECO:0007669"/>
    <property type="project" value="TreeGrafter"/>
</dbReference>
<feature type="domain" description="ABC transporter" evidence="5">
    <location>
        <begin position="15"/>
        <end position="285"/>
    </location>
</feature>
<dbReference type="SUPFAM" id="SSF52540">
    <property type="entry name" value="P-loop containing nucleoside triphosphate hydrolases"/>
    <property type="match status" value="1"/>
</dbReference>
<protein>
    <submittedName>
        <fullName evidence="6">ABC transporter ATP-binding protein</fullName>
    </submittedName>
</protein>
<dbReference type="PANTHER" id="PTHR45772">
    <property type="entry name" value="CONSERVED COMPONENT OF ABC TRANSPORTER FOR NATURAL AMINO ACIDS-RELATED"/>
    <property type="match status" value="1"/>
</dbReference>
<name>A0A4Y3KTR4_9CELL</name>
<dbReference type="PROSITE" id="PS50893">
    <property type="entry name" value="ABC_TRANSPORTER_2"/>
    <property type="match status" value="1"/>
</dbReference>
<gene>
    <name evidence="6" type="primary">livG</name>
    <name evidence="6" type="ORF">CCE01nite_13520</name>
</gene>
<proteinExistence type="predicted"/>
<dbReference type="Pfam" id="PF12399">
    <property type="entry name" value="BCA_ABC_TP_C"/>
    <property type="match status" value="1"/>
</dbReference>
<keyword evidence="3 6" id="KW-0067">ATP-binding</keyword>
<feature type="compositionally biased region" description="Basic and acidic residues" evidence="4">
    <location>
        <begin position="141"/>
        <end position="163"/>
    </location>
</feature>
<dbReference type="GO" id="GO:0016887">
    <property type="term" value="F:ATP hydrolysis activity"/>
    <property type="evidence" value="ECO:0007669"/>
    <property type="project" value="InterPro"/>
</dbReference>
<evidence type="ECO:0000313" key="7">
    <source>
        <dbReference type="Proteomes" id="UP000317046"/>
    </source>
</evidence>
<evidence type="ECO:0000256" key="2">
    <source>
        <dbReference type="ARBA" id="ARBA00022741"/>
    </source>
</evidence>
<dbReference type="EMBL" id="BJLR01000013">
    <property type="protein sequence ID" value="GEA87403.1"/>
    <property type="molecule type" value="Genomic_DNA"/>
</dbReference>
<reference evidence="6" key="1">
    <citation type="submission" date="2019-06" db="EMBL/GenBank/DDBJ databases">
        <title>Whole genome shotgun sequence of Cellulomonas cellasea NBRC 3753.</title>
        <authorList>
            <person name="Hosoyama A."/>
            <person name="Uohara A."/>
            <person name="Ohji S."/>
            <person name="Ichikawa N."/>
        </authorList>
    </citation>
    <scope>NUCLEOTIDE SEQUENCE [LARGE SCALE GENOMIC DNA]</scope>
    <source>
        <strain evidence="6">NBRC 3753</strain>
    </source>
</reference>
<evidence type="ECO:0000259" key="5">
    <source>
        <dbReference type="PROSITE" id="PS50893"/>
    </source>
</evidence>
<dbReference type="RefSeq" id="WP_246056352.1">
    <property type="nucleotide sequence ID" value="NZ_BJLR01000013.1"/>
</dbReference>
<evidence type="ECO:0000313" key="6">
    <source>
        <dbReference type="EMBL" id="GEA87403.1"/>
    </source>
</evidence>
<dbReference type="Gene3D" id="3.40.50.300">
    <property type="entry name" value="P-loop containing nucleotide triphosphate hydrolases"/>
    <property type="match status" value="1"/>
</dbReference>
<dbReference type="SMART" id="SM00382">
    <property type="entry name" value="AAA"/>
    <property type="match status" value="1"/>
</dbReference>
<evidence type="ECO:0000256" key="1">
    <source>
        <dbReference type="ARBA" id="ARBA00022448"/>
    </source>
</evidence>
<dbReference type="CDD" id="cd03219">
    <property type="entry name" value="ABC_Mj1267_LivG_branched"/>
    <property type="match status" value="1"/>
</dbReference>
<dbReference type="InterPro" id="IPR051120">
    <property type="entry name" value="ABC_AA/LPS_Transport"/>
</dbReference>
<organism evidence="6 7">
    <name type="scientific">Cellulomonas cellasea</name>
    <dbReference type="NCBI Taxonomy" id="43670"/>
    <lineage>
        <taxon>Bacteria</taxon>
        <taxon>Bacillati</taxon>
        <taxon>Actinomycetota</taxon>
        <taxon>Actinomycetes</taxon>
        <taxon>Micrococcales</taxon>
        <taxon>Cellulomonadaceae</taxon>
        <taxon>Cellulomonas</taxon>
    </lineage>
</organism>
<keyword evidence="1" id="KW-0813">Transport</keyword>
<sequence>MPGQETPAHAGAMRLQVRGLTVRFGGLAALTDVDLDVADGQVVGLIGPNGAGKTTVFNAVCGLVRPTAGTVTVAGRPAPRTPSGLAPAGVARTLQGLGLFPGLTVLENVEVGALATRGGAHAHGPDGPARAPRSGAARTADPGDARTADQRDARTPDRRDDTAGRALRALADLDLADRAALPVGALPYPEQKRVALARALVAEPRLLLLDEPAGGLGAADIAELDATVRRVAATGCAVLLVEHHVDFVMELCDRVVVLDFGRVIADGRPDAVRRDPAVTAAYLGIEVTAR</sequence>
<evidence type="ECO:0000256" key="3">
    <source>
        <dbReference type="ARBA" id="ARBA00022840"/>
    </source>
</evidence>
<dbReference type="Proteomes" id="UP000317046">
    <property type="component" value="Unassembled WGS sequence"/>
</dbReference>
<dbReference type="Pfam" id="PF00005">
    <property type="entry name" value="ABC_tran"/>
    <property type="match status" value="1"/>
</dbReference>
<dbReference type="PANTHER" id="PTHR45772:SF4">
    <property type="entry name" value="ABC TRANSPORTER ATP-BINDING PROTEIN"/>
    <property type="match status" value="1"/>
</dbReference>